<accession>A0A975DFM0</accession>
<reference evidence="1" key="1">
    <citation type="submission" date="2021-03" db="EMBL/GenBank/DDBJ databases">
        <title>Complete Genome of Pseudoalteromonas xiamenensis STKMTI.2, a new potential marine bacterium producing anti-Vibrio compounds.</title>
        <authorList>
            <person name="Handayani D.P."/>
            <person name="Isnansetyo A."/>
            <person name="Istiqomah I."/>
            <person name="Jumina J."/>
        </authorList>
    </citation>
    <scope>NUCLEOTIDE SEQUENCE</scope>
    <source>
        <strain evidence="1">STKMTI.2</strain>
    </source>
</reference>
<dbReference type="EMBL" id="CP072133">
    <property type="protein sequence ID" value="QTH70948.1"/>
    <property type="molecule type" value="Genomic_DNA"/>
</dbReference>
<evidence type="ECO:0000313" key="2">
    <source>
        <dbReference type="Proteomes" id="UP000664904"/>
    </source>
</evidence>
<sequence>MSTAQILADAVSALNNVATSHEQLNATMTAQQDVVEANFKALQDFATHPDTATFKDKNGTSFPVKSLRKLAADAEAVNPNPHVMSKAEFDALRELRKSQYAGSGFVEWGKHISTPIYQHVNEGLWTWLNKSNSLTLGVADTDLGGVGISLSKRSSVVVDGIELSLSKVGSSDYVMITLPDAPRGTKTYDSATGVVAEHASAEVAFASETATNKVILSRKDFVFLEVWPEKITDKDVVYPLGNVQFGATTWQGMSLLNTLVEQGYSAFGEWDSNTKGYGSRWSSLSVANRNKFLGNPANNIYFDAELGEYVQVRYRVRVVEGVGDMWSGLNLVAKGSDSGIFNVVWRSYLKLQGKLLNQTDFGEDLGDVGYIGDNRNKDRGTFGLRTRCQGIPIALVQRLNQGAYHPEFNPFGCNKFTQTNVANYDWYNLPQSFVPTVADCFIPATASKVGKHPTFGAVASNFTGRHDNFKFHDVIYAGQVEDLRLSAKKLNKENLLSEQIYKGLSGSARGKETLPFTKSAWSIGKVKKSGTATYNSADKRIQFNCADSTWPTSFGVNTTDKLVPLSKALKTHVIGSNGNVFTIKGGGTHYDDLYRDGANGFYLELDEPCNRI</sequence>
<organism evidence="1 2">
    <name type="scientific">Pseudoalteromonas xiamenensis</name>
    <dbReference type="NCBI Taxonomy" id="882626"/>
    <lineage>
        <taxon>Bacteria</taxon>
        <taxon>Pseudomonadati</taxon>
        <taxon>Pseudomonadota</taxon>
        <taxon>Gammaproteobacteria</taxon>
        <taxon>Alteromonadales</taxon>
        <taxon>Pseudoalteromonadaceae</taxon>
        <taxon>Pseudoalteromonas</taxon>
    </lineage>
</organism>
<keyword evidence="2" id="KW-1185">Reference proteome</keyword>
<dbReference type="Proteomes" id="UP000664904">
    <property type="component" value="Chromosome"/>
</dbReference>
<gene>
    <name evidence="1" type="ORF">J5O05_13850</name>
</gene>
<dbReference type="AlphaFoldDB" id="A0A975DFM0"/>
<proteinExistence type="predicted"/>
<name>A0A975DFM0_9GAMM</name>
<dbReference type="KEGG" id="pxi:J5O05_13850"/>
<protein>
    <submittedName>
        <fullName evidence="1">Uncharacterized protein</fullName>
    </submittedName>
</protein>
<dbReference type="RefSeq" id="WP_208842590.1">
    <property type="nucleotide sequence ID" value="NZ_CP072133.1"/>
</dbReference>
<evidence type="ECO:0000313" key="1">
    <source>
        <dbReference type="EMBL" id="QTH70948.1"/>
    </source>
</evidence>